<sequence>MPASHSLINVPKLPSDPMDVGGFQGLDRRLRVIVQGREDEVGTGLWDGEATTVIGIRWSQNLGVHHNLIIVVIVSPHTFMR</sequence>
<reference evidence="1" key="1">
    <citation type="submission" date="2018-02" db="EMBL/GenBank/DDBJ databases">
        <title>Rhizophora mucronata_Transcriptome.</title>
        <authorList>
            <person name="Meera S.P."/>
            <person name="Sreeshan A."/>
            <person name="Augustine A."/>
        </authorList>
    </citation>
    <scope>NUCLEOTIDE SEQUENCE</scope>
    <source>
        <tissue evidence="1">Leaf</tissue>
    </source>
</reference>
<dbReference type="EMBL" id="GGEC01089832">
    <property type="protein sequence ID" value="MBX70316.1"/>
    <property type="molecule type" value="Transcribed_RNA"/>
</dbReference>
<proteinExistence type="predicted"/>
<dbReference type="AlphaFoldDB" id="A0A2P2QTL5"/>
<organism evidence="1">
    <name type="scientific">Rhizophora mucronata</name>
    <name type="common">Asiatic mangrove</name>
    <dbReference type="NCBI Taxonomy" id="61149"/>
    <lineage>
        <taxon>Eukaryota</taxon>
        <taxon>Viridiplantae</taxon>
        <taxon>Streptophyta</taxon>
        <taxon>Embryophyta</taxon>
        <taxon>Tracheophyta</taxon>
        <taxon>Spermatophyta</taxon>
        <taxon>Magnoliopsida</taxon>
        <taxon>eudicotyledons</taxon>
        <taxon>Gunneridae</taxon>
        <taxon>Pentapetalae</taxon>
        <taxon>rosids</taxon>
        <taxon>fabids</taxon>
        <taxon>Malpighiales</taxon>
        <taxon>Rhizophoraceae</taxon>
        <taxon>Rhizophora</taxon>
    </lineage>
</organism>
<evidence type="ECO:0000313" key="1">
    <source>
        <dbReference type="EMBL" id="MBX70316.1"/>
    </source>
</evidence>
<name>A0A2P2QTL5_RHIMU</name>
<protein>
    <submittedName>
        <fullName evidence="1">Uncharacterized protein</fullName>
    </submittedName>
</protein>
<accession>A0A2P2QTL5</accession>